<dbReference type="AlphaFoldDB" id="A0A433X2C0"/>
<dbReference type="EMBL" id="RZNJ01000009">
    <property type="protein sequence ID" value="RUT28246.1"/>
    <property type="molecule type" value="Genomic_DNA"/>
</dbReference>
<evidence type="ECO:0000256" key="1">
    <source>
        <dbReference type="SAM" id="Phobius"/>
    </source>
</evidence>
<keyword evidence="1" id="KW-0812">Transmembrane</keyword>
<protein>
    <recommendedName>
        <fullName evidence="4">HlyD family secretion protein</fullName>
    </recommendedName>
</protein>
<dbReference type="Proteomes" id="UP000281547">
    <property type="component" value="Unassembled WGS sequence"/>
</dbReference>
<proteinExistence type="predicted"/>
<organism evidence="2 3">
    <name type="scientific">Arsenicitalea aurantiaca</name>
    <dbReference type="NCBI Taxonomy" id="1783274"/>
    <lineage>
        <taxon>Bacteria</taxon>
        <taxon>Pseudomonadati</taxon>
        <taxon>Pseudomonadota</taxon>
        <taxon>Alphaproteobacteria</taxon>
        <taxon>Hyphomicrobiales</taxon>
        <taxon>Devosiaceae</taxon>
        <taxon>Arsenicitalea</taxon>
    </lineage>
</organism>
<keyword evidence="1" id="KW-1133">Transmembrane helix</keyword>
<feature type="transmembrane region" description="Helical" evidence="1">
    <location>
        <begin position="17"/>
        <end position="35"/>
    </location>
</feature>
<comment type="caution">
    <text evidence="2">The sequence shown here is derived from an EMBL/GenBank/DDBJ whole genome shotgun (WGS) entry which is preliminary data.</text>
</comment>
<evidence type="ECO:0000313" key="3">
    <source>
        <dbReference type="Proteomes" id="UP000281547"/>
    </source>
</evidence>
<evidence type="ECO:0008006" key="4">
    <source>
        <dbReference type="Google" id="ProtNLM"/>
    </source>
</evidence>
<accession>A0A433X2C0</accession>
<reference evidence="2 3" key="1">
    <citation type="journal article" date="2016" name="Int. J. Syst. Evol. Microbiol.">
        <title>Arsenicitalea aurantiaca gen. nov., sp. nov., a new member of the family Hyphomicrobiaceae, isolated from high-arsenic sediment.</title>
        <authorList>
            <person name="Mu Y."/>
            <person name="Zhou L."/>
            <person name="Zeng X.C."/>
            <person name="Liu L."/>
            <person name="Pan Y."/>
            <person name="Chen X."/>
            <person name="Wang J."/>
            <person name="Li S."/>
            <person name="Li W.J."/>
            <person name="Wang Y."/>
        </authorList>
    </citation>
    <scope>NUCLEOTIDE SEQUENCE [LARGE SCALE GENOMIC DNA]</scope>
    <source>
        <strain evidence="2 3">42-50</strain>
    </source>
</reference>
<sequence length="103" mass="10613">MAIADVVVAYKENRVKYVLRILGVVAILFSLYVIVGEQLVGSSGDAYVNAPLATIRAPINGTLQLSTAPLGGRVRAGDAMGSVSARAVADATLSGLEEGRLLA</sequence>
<name>A0A433X2C0_9HYPH</name>
<feature type="non-terminal residue" evidence="2">
    <location>
        <position position="103"/>
    </location>
</feature>
<keyword evidence="3" id="KW-1185">Reference proteome</keyword>
<evidence type="ECO:0000313" key="2">
    <source>
        <dbReference type="EMBL" id="RUT28246.1"/>
    </source>
</evidence>
<gene>
    <name evidence="2" type="ORF">EMQ25_17790</name>
</gene>
<keyword evidence="1" id="KW-0472">Membrane</keyword>